<evidence type="ECO:0000313" key="4">
    <source>
        <dbReference type="Proteomes" id="UP001153076"/>
    </source>
</evidence>
<accession>A0A9Q1JRM2</accession>
<evidence type="ECO:0000256" key="2">
    <source>
        <dbReference type="SAM" id="MobiDB-lite"/>
    </source>
</evidence>
<evidence type="ECO:0000256" key="1">
    <source>
        <dbReference type="SAM" id="Coils"/>
    </source>
</evidence>
<comment type="caution">
    <text evidence="3">The sequence shown here is derived from an EMBL/GenBank/DDBJ whole genome shotgun (WGS) entry which is preliminary data.</text>
</comment>
<keyword evidence="4" id="KW-1185">Reference proteome</keyword>
<gene>
    <name evidence="3" type="ORF">Cgig2_023133</name>
</gene>
<dbReference type="Proteomes" id="UP001153076">
    <property type="component" value="Unassembled WGS sequence"/>
</dbReference>
<dbReference type="AlphaFoldDB" id="A0A9Q1JRM2"/>
<evidence type="ECO:0000313" key="3">
    <source>
        <dbReference type="EMBL" id="KAJ8429744.1"/>
    </source>
</evidence>
<dbReference type="EMBL" id="JAKOGI010000864">
    <property type="protein sequence ID" value="KAJ8429744.1"/>
    <property type="molecule type" value="Genomic_DNA"/>
</dbReference>
<keyword evidence="1" id="KW-0175">Coiled coil</keyword>
<proteinExistence type="predicted"/>
<feature type="coiled-coil region" evidence="1">
    <location>
        <begin position="188"/>
        <end position="215"/>
    </location>
</feature>
<organism evidence="3 4">
    <name type="scientific">Carnegiea gigantea</name>
    <dbReference type="NCBI Taxonomy" id="171969"/>
    <lineage>
        <taxon>Eukaryota</taxon>
        <taxon>Viridiplantae</taxon>
        <taxon>Streptophyta</taxon>
        <taxon>Embryophyta</taxon>
        <taxon>Tracheophyta</taxon>
        <taxon>Spermatophyta</taxon>
        <taxon>Magnoliopsida</taxon>
        <taxon>eudicotyledons</taxon>
        <taxon>Gunneridae</taxon>
        <taxon>Pentapetalae</taxon>
        <taxon>Caryophyllales</taxon>
        <taxon>Cactineae</taxon>
        <taxon>Cactaceae</taxon>
        <taxon>Cactoideae</taxon>
        <taxon>Echinocereeae</taxon>
        <taxon>Carnegiea</taxon>
    </lineage>
</organism>
<dbReference type="OrthoDB" id="723791at2759"/>
<protein>
    <submittedName>
        <fullName evidence="3">Uncharacterized protein</fullName>
    </submittedName>
</protein>
<reference evidence="3" key="1">
    <citation type="submission" date="2022-04" db="EMBL/GenBank/DDBJ databases">
        <title>Carnegiea gigantea Genome sequencing and assembly v2.</title>
        <authorList>
            <person name="Copetti D."/>
            <person name="Sanderson M.J."/>
            <person name="Burquez A."/>
            <person name="Wojciechowski M.F."/>
        </authorList>
    </citation>
    <scope>NUCLEOTIDE SEQUENCE</scope>
    <source>
        <strain evidence="3">SGP5-SGP5p</strain>
        <tissue evidence="3">Aerial part</tissue>
    </source>
</reference>
<feature type="region of interest" description="Disordered" evidence="2">
    <location>
        <begin position="337"/>
        <end position="412"/>
    </location>
</feature>
<sequence>MVQLHMAQYVTEKSDKLKRKKGRKKPMFRNYIEVMKKLLDANKEVEKLGLWLSLHAWMVMSGGMFPRTPYGAAWSVQTSMEDIHGLGEYAYAEAVWRVVMEAIEDMQRKLEGPISDVQMNGFSLLIQGSVDHGRRYDAFELVVGIKESEVIPVLRRREEEMMVRTVRDFIGIDGFWYYLLDGEVSVGVLSYEEHLERAREELYAEKEKHIDIERKLQFLDDSCEGVRGQCTKPNVVPAAAVEDIWQTTSDATVMSSGKQPDLVLRKSAAVPETTEGGDDAIIDSVVRSVDDGDVAGHTGVGDSAMVAPASSVGQEEVVTLAGIEGLQIKHQWTPPWPLPYSGSNPKGGAEVPPDCERATTPESDDVPCEGDGVGESSNIVTRMKRRPQSQKSAAVHGTPYTDPTRPPGAWKK</sequence>
<name>A0A9Q1JRM2_9CARY</name>